<keyword evidence="6" id="KW-1185">Reference proteome</keyword>
<reference evidence="5" key="2">
    <citation type="submission" date="2021-02" db="UniProtKB">
        <authorList>
            <consortium name="EnsemblMetazoa"/>
        </authorList>
    </citation>
    <scope>IDENTIFICATION</scope>
    <source>
        <strain evidence="5">JHB</strain>
    </source>
</reference>
<dbReference type="KEGG" id="cqu:CpipJ_CPIJ012079"/>
<proteinExistence type="predicted"/>
<evidence type="ECO:0000313" key="6">
    <source>
        <dbReference type="Proteomes" id="UP000002320"/>
    </source>
</evidence>
<dbReference type="EMBL" id="DS232189">
    <property type="protein sequence ID" value="EDS37063.1"/>
    <property type="molecule type" value="Genomic_DNA"/>
</dbReference>
<feature type="region of interest" description="Disordered" evidence="3">
    <location>
        <begin position="107"/>
        <end position="137"/>
    </location>
</feature>
<dbReference type="VEuPathDB" id="VectorBase:CPIJ012079"/>
<reference evidence="4" key="1">
    <citation type="submission" date="2007-03" db="EMBL/GenBank/DDBJ databases">
        <title>Annotation of Culex pipiens quinquefasciatus.</title>
        <authorList>
            <consortium name="The Broad Institute Genome Sequencing Platform"/>
            <person name="Atkinson P.W."/>
            <person name="Hemingway J."/>
            <person name="Christensen B.M."/>
            <person name="Higgs S."/>
            <person name="Kodira C."/>
            <person name="Hannick L."/>
            <person name="Megy K."/>
            <person name="O'Leary S."/>
            <person name="Pearson M."/>
            <person name="Haas B.J."/>
            <person name="Mauceli E."/>
            <person name="Wortman J.R."/>
            <person name="Lee N.H."/>
            <person name="Guigo R."/>
            <person name="Stanke M."/>
            <person name="Alvarado L."/>
            <person name="Amedeo P."/>
            <person name="Antoine C.H."/>
            <person name="Arensburger P."/>
            <person name="Bidwell S.L."/>
            <person name="Crawford M."/>
            <person name="Camaro F."/>
            <person name="Devon K."/>
            <person name="Engels R."/>
            <person name="Hammond M."/>
            <person name="Howarth C."/>
            <person name="Koehrsen M."/>
            <person name="Lawson D."/>
            <person name="Montgomery P."/>
            <person name="Nene V."/>
            <person name="Nusbaum C."/>
            <person name="Puiu D."/>
            <person name="Romero-Severson J."/>
            <person name="Severson D.W."/>
            <person name="Shumway M."/>
            <person name="Sisk P."/>
            <person name="Stolte C."/>
            <person name="Zeng Q."/>
            <person name="Eisenstadt E."/>
            <person name="Fraser-Liggett C."/>
            <person name="Strausberg R."/>
            <person name="Galagan J."/>
            <person name="Birren B."/>
            <person name="Collins F.H."/>
        </authorList>
    </citation>
    <scope>NUCLEOTIDE SEQUENCE [LARGE SCALE GENOMIC DNA]</scope>
    <source>
        <strain evidence="4">JHB</strain>
    </source>
</reference>
<organism>
    <name type="scientific">Culex quinquefasciatus</name>
    <name type="common">Southern house mosquito</name>
    <name type="synonym">Culex pungens</name>
    <dbReference type="NCBI Taxonomy" id="7176"/>
    <lineage>
        <taxon>Eukaryota</taxon>
        <taxon>Metazoa</taxon>
        <taxon>Ecdysozoa</taxon>
        <taxon>Arthropoda</taxon>
        <taxon>Hexapoda</taxon>
        <taxon>Insecta</taxon>
        <taxon>Pterygota</taxon>
        <taxon>Neoptera</taxon>
        <taxon>Endopterygota</taxon>
        <taxon>Diptera</taxon>
        <taxon>Nematocera</taxon>
        <taxon>Culicoidea</taxon>
        <taxon>Culicidae</taxon>
        <taxon>Culicinae</taxon>
        <taxon>Culicini</taxon>
        <taxon>Culex</taxon>
        <taxon>Culex</taxon>
    </lineage>
</organism>
<keyword evidence="1 2" id="KW-0193">Cuticle</keyword>
<dbReference type="InterPro" id="IPR050468">
    <property type="entry name" value="Cuticle_Struct_Prot"/>
</dbReference>
<gene>
    <name evidence="5" type="primary">6045039</name>
    <name evidence="4" type="ORF">CpipJ_CPIJ012079</name>
</gene>
<evidence type="ECO:0000256" key="2">
    <source>
        <dbReference type="PROSITE-ProRule" id="PRU00497"/>
    </source>
</evidence>
<evidence type="ECO:0000313" key="4">
    <source>
        <dbReference type="EMBL" id="EDS37063.1"/>
    </source>
</evidence>
<feature type="compositionally biased region" description="Basic and acidic residues" evidence="3">
    <location>
        <begin position="122"/>
        <end position="137"/>
    </location>
</feature>
<dbReference type="PROSITE" id="PS00233">
    <property type="entry name" value="CHIT_BIND_RR_1"/>
    <property type="match status" value="1"/>
</dbReference>
<dbReference type="GO" id="GO:0062129">
    <property type="term" value="C:chitin-based extracellular matrix"/>
    <property type="evidence" value="ECO:0007669"/>
    <property type="project" value="TreeGrafter"/>
</dbReference>
<protein>
    <submittedName>
        <fullName evidence="4 5">Uncharacterized protein</fullName>
    </submittedName>
</protein>
<dbReference type="EnsemblMetazoa" id="CPIJ012079-RA">
    <property type="protein sequence ID" value="CPIJ012079-PA"/>
    <property type="gene ID" value="CPIJ012079"/>
</dbReference>
<dbReference type="Pfam" id="PF00379">
    <property type="entry name" value="Chitin_bind_4"/>
    <property type="match status" value="1"/>
</dbReference>
<dbReference type="GO" id="GO:0008010">
    <property type="term" value="F:structural constituent of chitin-based larval cuticle"/>
    <property type="evidence" value="ECO:0007669"/>
    <property type="project" value="TreeGrafter"/>
</dbReference>
<dbReference type="InParanoid" id="B0WYI6"/>
<dbReference type="InterPro" id="IPR000618">
    <property type="entry name" value="Insect_cuticle"/>
</dbReference>
<dbReference type="PANTHER" id="PTHR10380:SF224">
    <property type="entry name" value="CUTICULAR PROTEIN 12A"/>
    <property type="match status" value="1"/>
</dbReference>
<dbReference type="eggNOG" id="KOG3544">
    <property type="taxonomic scope" value="Eukaryota"/>
</dbReference>
<evidence type="ECO:0000256" key="3">
    <source>
        <dbReference type="SAM" id="MobiDB-lite"/>
    </source>
</evidence>
<sequence>MVLDGAYQFGYEVGPNGQFHHETRGPDGVTYGCYGYIDPNGLLRVTHYVADTHGYRVVEPNHPVEIFMDAPSQYSNAITDEDPKVRHRGQVVPWKDLYLPRGCGMYPGGLRPDGPPLQQVRRRTDPDRDRAAGSSRVREVRAKDKDKAVTGRIKVKAKIKGKGRAKVKVETGRIKVLEDRTKIRGKVKPKDKDKVETGRIKDPAVKIKARGKEATGRIKVKVRIKGKGKIKDKVKEETGRIKVKVRIKGKGKPKDKVKEETGRIKDLEVRTKGRVKVEAGRIRDLEIRTMGRAREEMVKLKGRTKDNHRDLDTSTEDNIKVPIKAQLVLVDTKANTRAVTKALLVNMVGNIRAVMKDL</sequence>
<evidence type="ECO:0000256" key="1">
    <source>
        <dbReference type="ARBA" id="ARBA00022460"/>
    </source>
</evidence>
<dbReference type="STRING" id="7176.B0WYI6"/>
<accession>B0WYI6</accession>
<dbReference type="OrthoDB" id="8191482at2759"/>
<dbReference type="PROSITE" id="PS51155">
    <property type="entry name" value="CHIT_BIND_RR_2"/>
    <property type="match status" value="1"/>
</dbReference>
<dbReference type="VEuPathDB" id="VectorBase:CQUJHB003991"/>
<dbReference type="PANTHER" id="PTHR10380">
    <property type="entry name" value="CUTICLE PROTEIN"/>
    <property type="match status" value="1"/>
</dbReference>
<dbReference type="Proteomes" id="UP000002320">
    <property type="component" value="Unassembled WGS sequence"/>
</dbReference>
<dbReference type="HOGENOM" id="CLU_774471_0_0_1"/>
<dbReference type="InterPro" id="IPR031311">
    <property type="entry name" value="CHIT_BIND_RR_consensus"/>
</dbReference>
<evidence type="ECO:0000313" key="5">
    <source>
        <dbReference type="EnsemblMetazoa" id="CPIJ012079-PA"/>
    </source>
</evidence>
<name>B0WYI6_CULQU</name>
<dbReference type="AlphaFoldDB" id="B0WYI6"/>